<dbReference type="GO" id="GO:0004222">
    <property type="term" value="F:metalloendopeptidase activity"/>
    <property type="evidence" value="ECO:0007669"/>
    <property type="project" value="InterPro"/>
</dbReference>
<dbReference type="GO" id="GO:0006364">
    <property type="term" value="P:rRNA processing"/>
    <property type="evidence" value="ECO:0007669"/>
    <property type="project" value="UniProtKB-UniRule"/>
</dbReference>
<evidence type="ECO:0000256" key="2">
    <source>
        <dbReference type="ARBA" id="ARBA00022722"/>
    </source>
</evidence>
<keyword evidence="5 7" id="KW-0378">Hydrolase</keyword>
<dbReference type="PANTHER" id="PTHR46986:SF1">
    <property type="entry name" value="ENDORIBONUCLEASE YBEY, CHLOROPLASTIC"/>
    <property type="match status" value="1"/>
</dbReference>
<organism evidence="8 9">
    <name type="scientific">Candidatus Uhrbacteria bacterium CG10_big_fil_rev_8_21_14_0_10_48_11</name>
    <dbReference type="NCBI Taxonomy" id="1975037"/>
    <lineage>
        <taxon>Bacteria</taxon>
        <taxon>Candidatus Uhriibacteriota</taxon>
    </lineage>
</organism>
<dbReference type="EC" id="3.1.-.-" evidence="7"/>
<gene>
    <name evidence="7 8" type="primary">ybeY</name>
    <name evidence="8" type="ORF">COV04_00925</name>
</gene>
<dbReference type="InterPro" id="IPR023091">
    <property type="entry name" value="MetalPrtase_cat_dom_sf_prd"/>
</dbReference>
<dbReference type="Pfam" id="PF02130">
    <property type="entry name" value="YbeY"/>
    <property type="match status" value="1"/>
</dbReference>
<keyword evidence="7" id="KW-0963">Cytoplasm</keyword>
<comment type="similarity">
    <text evidence="1 7">Belongs to the endoribonuclease YbeY family.</text>
</comment>
<evidence type="ECO:0000256" key="1">
    <source>
        <dbReference type="ARBA" id="ARBA00010875"/>
    </source>
</evidence>
<dbReference type="AlphaFoldDB" id="A0A2M8LF71"/>
<evidence type="ECO:0000256" key="5">
    <source>
        <dbReference type="ARBA" id="ARBA00022801"/>
    </source>
</evidence>
<keyword evidence="7" id="KW-0698">rRNA processing</keyword>
<protein>
    <recommendedName>
        <fullName evidence="7">Endoribonuclease YbeY</fullName>
        <ecNumber evidence="7">3.1.-.-</ecNumber>
    </recommendedName>
</protein>
<comment type="cofactor">
    <cofactor evidence="7">
        <name>Zn(2+)</name>
        <dbReference type="ChEBI" id="CHEBI:29105"/>
    </cofactor>
    <text evidence="7">Binds 1 zinc ion.</text>
</comment>
<dbReference type="InterPro" id="IPR002036">
    <property type="entry name" value="YbeY"/>
</dbReference>
<dbReference type="GO" id="GO:0008270">
    <property type="term" value="F:zinc ion binding"/>
    <property type="evidence" value="ECO:0007669"/>
    <property type="project" value="UniProtKB-UniRule"/>
</dbReference>
<keyword evidence="6 7" id="KW-0862">Zinc</keyword>
<keyword evidence="3 7" id="KW-0479">Metal-binding</keyword>
<dbReference type="Proteomes" id="UP000231152">
    <property type="component" value="Unassembled WGS sequence"/>
</dbReference>
<dbReference type="InterPro" id="IPR020549">
    <property type="entry name" value="YbeY_CS"/>
</dbReference>
<evidence type="ECO:0000256" key="6">
    <source>
        <dbReference type="ARBA" id="ARBA00022833"/>
    </source>
</evidence>
<dbReference type="SUPFAM" id="SSF55486">
    <property type="entry name" value="Metalloproteases ('zincins'), catalytic domain"/>
    <property type="match status" value="1"/>
</dbReference>
<comment type="subcellular location">
    <subcellularLocation>
        <location evidence="7">Cytoplasm</location>
    </subcellularLocation>
</comment>
<dbReference type="PANTHER" id="PTHR46986">
    <property type="entry name" value="ENDORIBONUCLEASE YBEY, CHLOROPLASTIC"/>
    <property type="match status" value="1"/>
</dbReference>
<feature type="binding site" evidence="7">
    <location>
        <position position="113"/>
    </location>
    <ligand>
        <name>Zn(2+)</name>
        <dbReference type="ChEBI" id="CHEBI:29105"/>
        <note>catalytic</note>
    </ligand>
</feature>
<comment type="function">
    <text evidence="7">Single strand-specific metallo-endoribonuclease involved in late-stage 70S ribosome quality control and in maturation of the 3' terminus of the 16S rRNA.</text>
</comment>
<comment type="caution">
    <text evidence="8">The sequence shown here is derived from an EMBL/GenBank/DDBJ whole genome shotgun (WGS) entry which is preliminary data.</text>
</comment>
<dbReference type="Gene3D" id="3.40.390.30">
    <property type="entry name" value="Metalloproteases ('zincins'), catalytic domain"/>
    <property type="match status" value="1"/>
</dbReference>
<evidence type="ECO:0000256" key="4">
    <source>
        <dbReference type="ARBA" id="ARBA00022759"/>
    </source>
</evidence>
<keyword evidence="7" id="KW-0690">Ribosome biogenesis</keyword>
<feature type="binding site" evidence="7">
    <location>
        <position position="103"/>
    </location>
    <ligand>
        <name>Zn(2+)</name>
        <dbReference type="ChEBI" id="CHEBI:29105"/>
        <note>catalytic</note>
    </ligand>
</feature>
<evidence type="ECO:0000256" key="7">
    <source>
        <dbReference type="HAMAP-Rule" id="MF_00009"/>
    </source>
</evidence>
<accession>A0A2M8LF71</accession>
<keyword evidence="2 7" id="KW-0540">Nuclease</keyword>
<name>A0A2M8LF71_9BACT</name>
<dbReference type="EMBL" id="PFET01000005">
    <property type="protein sequence ID" value="PJE76079.1"/>
    <property type="molecule type" value="Genomic_DNA"/>
</dbReference>
<evidence type="ECO:0000313" key="9">
    <source>
        <dbReference type="Proteomes" id="UP000231152"/>
    </source>
</evidence>
<proteinExistence type="inferred from homology"/>
<keyword evidence="4 7" id="KW-0255">Endonuclease</keyword>
<reference evidence="8 9" key="1">
    <citation type="submission" date="2017-09" db="EMBL/GenBank/DDBJ databases">
        <title>Depth-based differentiation of microbial function through sediment-hosted aquifers and enrichment of novel symbionts in the deep terrestrial subsurface.</title>
        <authorList>
            <person name="Probst A.J."/>
            <person name="Ladd B."/>
            <person name="Jarett J.K."/>
            <person name="Geller-Mcgrath D.E."/>
            <person name="Sieber C.M."/>
            <person name="Emerson J.B."/>
            <person name="Anantharaman K."/>
            <person name="Thomas B.C."/>
            <person name="Malmstrom R."/>
            <person name="Stieglmeier M."/>
            <person name="Klingl A."/>
            <person name="Woyke T."/>
            <person name="Ryan C.M."/>
            <person name="Banfield J.F."/>
        </authorList>
    </citation>
    <scope>NUCLEOTIDE SEQUENCE [LARGE SCALE GENOMIC DNA]</scope>
    <source>
        <strain evidence="8">CG10_big_fil_rev_8_21_14_0_10_48_11</strain>
    </source>
</reference>
<sequence>MRLVIRTTVQCAVPKKQLALLLNKVLQFCSLIKTEAIGEELSLAFVGEAAMRRLNETYRQKAESTDVLSFEYGEVIICVPRAIRQAKRHRLSVSREIGVLFLHALLHIFGFDHETEKDRLAMQKAEEKILGSPGLITLQGYTSSVNA</sequence>
<dbReference type="HAMAP" id="MF_00009">
    <property type="entry name" value="Endoribonucl_YbeY"/>
    <property type="match status" value="1"/>
</dbReference>
<feature type="binding site" evidence="7">
    <location>
        <position position="107"/>
    </location>
    <ligand>
        <name>Zn(2+)</name>
        <dbReference type="ChEBI" id="CHEBI:29105"/>
        <note>catalytic</note>
    </ligand>
</feature>
<evidence type="ECO:0000313" key="8">
    <source>
        <dbReference type="EMBL" id="PJE76079.1"/>
    </source>
</evidence>
<dbReference type="GO" id="GO:0004521">
    <property type="term" value="F:RNA endonuclease activity"/>
    <property type="evidence" value="ECO:0007669"/>
    <property type="project" value="UniProtKB-UniRule"/>
</dbReference>
<dbReference type="GO" id="GO:0005737">
    <property type="term" value="C:cytoplasm"/>
    <property type="evidence" value="ECO:0007669"/>
    <property type="project" value="UniProtKB-SubCell"/>
</dbReference>
<evidence type="ECO:0000256" key="3">
    <source>
        <dbReference type="ARBA" id="ARBA00022723"/>
    </source>
</evidence>
<dbReference type="PROSITE" id="PS01306">
    <property type="entry name" value="UPF0054"/>
    <property type="match status" value="1"/>
</dbReference>
<dbReference type="NCBIfam" id="TIGR00043">
    <property type="entry name" value="rRNA maturation RNase YbeY"/>
    <property type="match status" value="1"/>
</dbReference>